<protein>
    <recommendedName>
        <fullName evidence="6">Protein HflK</fullName>
    </recommendedName>
</protein>
<evidence type="ECO:0000256" key="3">
    <source>
        <dbReference type="ARBA" id="ARBA00022692"/>
    </source>
</evidence>
<feature type="domain" description="Band 7" evidence="8">
    <location>
        <begin position="96"/>
        <end position="256"/>
    </location>
</feature>
<dbReference type="RefSeq" id="WP_036544796.1">
    <property type="nucleotide sequence ID" value="NZ_JMSZ01000016.1"/>
</dbReference>
<feature type="compositionally biased region" description="Polar residues" evidence="7">
    <location>
        <begin position="384"/>
        <end position="399"/>
    </location>
</feature>
<dbReference type="InterPro" id="IPR010201">
    <property type="entry name" value="HflK"/>
</dbReference>
<evidence type="ECO:0000313" key="9">
    <source>
        <dbReference type="EMBL" id="KDE40572.1"/>
    </source>
</evidence>
<feature type="region of interest" description="Disordered" evidence="7">
    <location>
        <begin position="1"/>
        <end position="44"/>
    </location>
</feature>
<feature type="transmembrane region" description="Helical" evidence="6">
    <location>
        <begin position="79"/>
        <end position="101"/>
    </location>
</feature>
<sequence length="406" mass="44175">MAWNEPGGNGKNHDPWSGGGDRNPGGGKRNGGGNNDQGPPDLDEALQKLQDRLNGLFGGKKGGSGSGSGGGAGGKGGSFTLVGIAAVLALVVWAGMGFYTVDQQERGVVLRLGKFHSVVNPGLQWNPPLIDEVNKVNVTRVRIHDHRALMLTEDENIVDVDISVQYVAENPELFMLRVRSPEESLAQAAESALRQVVGGSDMNSILTEGRQVMAISVQERLQRHMDTYETGIRISGVNVRNAQAPSQVQDAFDDVIKAREDEQRSKNEAEAYANSVVPEARGVAQRMLEEASAYREEVVARANGETQRFLALLTEYRQSPDVMRERLYIDTMQSVMTNNPKVLMDMENGGNNVMFLPLDKLMDQQRGSGSSARGSSSSADLNLRQLNDQITEQARSRQAGSLREGR</sequence>
<evidence type="ECO:0000256" key="1">
    <source>
        <dbReference type="ARBA" id="ARBA00004167"/>
    </source>
</evidence>
<name>A0A063Y869_9GAMM</name>
<comment type="function">
    <text evidence="6">HflC and HflK could encode or regulate a protease.</text>
</comment>
<dbReference type="PATRIC" id="fig|267850.7.peg.1158"/>
<dbReference type="Pfam" id="PF12221">
    <property type="entry name" value="HflK_N"/>
    <property type="match status" value="1"/>
</dbReference>
<dbReference type="OrthoDB" id="9779595at2"/>
<dbReference type="PANTHER" id="PTHR43327:SF2">
    <property type="entry name" value="MODULATOR OF FTSH PROTEASE HFLK"/>
    <property type="match status" value="1"/>
</dbReference>
<evidence type="ECO:0000256" key="4">
    <source>
        <dbReference type="ARBA" id="ARBA00022989"/>
    </source>
</evidence>
<dbReference type="Pfam" id="PF01145">
    <property type="entry name" value="Band_7"/>
    <property type="match status" value="1"/>
</dbReference>
<dbReference type="InterPro" id="IPR020980">
    <property type="entry name" value="Membrane_HflK_N"/>
</dbReference>
<evidence type="ECO:0000256" key="5">
    <source>
        <dbReference type="ARBA" id="ARBA00023136"/>
    </source>
</evidence>
<accession>A0A063Y869</accession>
<dbReference type="CDD" id="cd03404">
    <property type="entry name" value="SPFH_HflK"/>
    <property type="match status" value="1"/>
</dbReference>
<gene>
    <name evidence="9" type="ORF">ADINL_1164</name>
</gene>
<dbReference type="GO" id="GO:0016020">
    <property type="term" value="C:membrane"/>
    <property type="evidence" value="ECO:0007669"/>
    <property type="project" value="UniProtKB-SubCell"/>
</dbReference>
<comment type="subunit">
    <text evidence="6">HflC and HflK may interact to form a multimeric complex.</text>
</comment>
<evidence type="ECO:0000313" key="10">
    <source>
        <dbReference type="Proteomes" id="UP000027318"/>
    </source>
</evidence>
<keyword evidence="10" id="KW-1185">Reference proteome</keyword>
<dbReference type="EMBL" id="JMSZ01000016">
    <property type="protein sequence ID" value="KDE40572.1"/>
    <property type="molecule type" value="Genomic_DNA"/>
</dbReference>
<feature type="compositionally biased region" description="Gly residues" evidence="7">
    <location>
        <begin position="17"/>
        <end position="35"/>
    </location>
</feature>
<evidence type="ECO:0000256" key="7">
    <source>
        <dbReference type="SAM" id="MobiDB-lite"/>
    </source>
</evidence>
<comment type="caution">
    <text evidence="9">The sequence shown here is derived from an EMBL/GenBank/DDBJ whole genome shotgun (WGS) entry which is preliminary data.</text>
</comment>
<dbReference type="InterPro" id="IPR001972">
    <property type="entry name" value="Stomatin_HflK_fam"/>
</dbReference>
<evidence type="ECO:0000259" key="8">
    <source>
        <dbReference type="SMART" id="SM00244"/>
    </source>
</evidence>
<keyword evidence="4 6" id="KW-1133">Transmembrane helix</keyword>
<dbReference type="InterPro" id="IPR050710">
    <property type="entry name" value="Band7/mec-2_domain"/>
</dbReference>
<dbReference type="SMART" id="SM00244">
    <property type="entry name" value="PHB"/>
    <property type="match status" value="1"/>
</dbReference>
<comment type="similarity">
    <text evidence="2 6">Belongs to the band 7/mec-2 family. HflK subfamily.</text>
</comment>
<dbReference type="STRING" id="267850.ADINL_1164"/>
<dbReference type="AlphaFoldDB" id="A0A063Y869"/>
<feature type="region of interest" description="Disordered" evidence="7">
    <location>
        <begin position="364"/>
        <end position="406"/>
    </location>
</feature>
<dbReference type="InterPro" id="IPR001107">
    <property type="entry name" value="Band_7"/>
</dbReference>
<proteinExistence type="inferred from homology"/>
<keyword evidence="3 6" id="KW-0812">Transmembrane</keyword>
<dbReference type="SUPFAM" id="SSF117892">
    <property type="entry name" value="Band 7/SPFH domain"/>
    <property type="match status" value="1"/>
</dbReference>
<dbReference type="InterPro" id="IPR036013">
    <property type="entry name" value="Band_7/SPFH_dom_sf"/>
</dbReference>
<reference evidence="9 10" key="1">
    <citation type="journal article" date="2005" name="Int. J. Syst. Evol. Microbiol.">
        <title>Nitrincola lacisaponensis gen. nov., sp. nov., a novel alkaliphilic bacterium isolated from an alkaline, saline lake.</title>
        <authorList>
            <person name="Dimitriu P.A."/>
            <person name="Shukla S.K."/>
            <person name="Conradt J."/>
            <person name="Marquez M.C."/>
            <person name="Ventosa A."/>
            <person name="Maglia A."/>
            <person name="Peyton B.M."/>
            <person name="Pinkart H.C."/>
            <person name="Mormile M.R."/>
        </authorList>
    </citation>
    <scope>NUCLEOTIDE SEQUENCE [LARGE SCALE GENOMIC DNA]</scope>
    <source>
        <strain evidence="9 10">4CA</strain>
    </source>
</reference>
<keyword evidence="5 6" id="KW-0472">Membrane</keyword>
<evidence type="ECO:0000256" key="6">
    <source>
        <dbReference type="RuleBase" id="RU364113"/>
    </source>
</evidence>
<dbReference type="PANTHER" id="PTHR43327">
    <property type="entry name" value="STOMATIN-LIKE PROTEIN 2, MITOCHONDRIAL"/>
    <property type="match status" value="1"/>
</dbReference>
<comment type="subcellular location">
    <subcellularLocation>
        <location evidence="1">Membrane</location>
        <topology evidence="1">Single-pass membrane protein</topology>
    </subcellularLocation>
</comment>
<feature type="compositionally biased region" description="Low complexity" evidence="7">
    <location>
        <begin position="366"/>
        <end position="379"/>
    </location>
</feature>
<dbReference type="PRINTS" id="PR00721">
    <property type="entry name" value="STOMATIN"/>
</dbReference>
<organism evidence="9 10">
    <name type="scientific">Nitrincola lacisaponensis</name>
    <dbReference type="NCBI Taxonomy" id="267850"/>
    <lineage>
        <taxon>Bacteria</taxon>
        <taxon>Pseudomonadati</taxon>
        <taxon>Pseudomonadota</taxon>
        <taxon>Gammaproteobacteria</taxon>
        <taxon>Oceanospirillales</taxon>
        <taxon>Oceanospirillaceae</taxon>
        <taxon>Nitrincola</taxon>
    </lineage>
</organism>
<dbReference type="Gene3D" id="3.30.479.30">
    <property type="entry name" value="Band 7 domain"/>
    <property type="match status" value="1"/>
</dbReference>
<dbReference type="NCBIfam" id="TIGR01933">
    <property type="entry name" value="hflK"/>
    <property type="match status" value="1"/>
</dbReference>
<evidence type="ECO:0000256" key="2">
    <source>
        <dbReference type="ARBA" id="ARBA00006971"/>
    </source>
</evidence>
<dbReference type="Proteomes" id="UP000027318">
    <property type="component" value="Unassembled WGS sequence"/>
</dbReference>